<evidence type="ECO:0000256" key="4">
    <source>
        <dbReference type="ARBA" id="ARBA00022519"/>
    </source>
</evidence>
<dbReference type="NCBIfam" id="TIGR01728">
    <property type="entry name" value="SsuA_fam"/>
    <property type="match status" value="1"/>
</dbReference>
<protein>
    <submittedName>
        <fullName evidence="6">Aliphatic sulfonates family ABC transporter periplasmic ligand-binding protein</fullName>
    </submittedName>
</protein>
<keyword evidence="5" id="KW-0472">Membrane</keyword>
<dbReference type="PANTHER" id="PTHR30024">
    <property type="entry name" value="ALIPHATIC SULFONATES-BINDING PROTEIN-RELATED"/>
    <property type="match status" value="1"/>
</dbReference>
<dbReference type="OrthoDB" id="10037at2157"/>
<organism evidence="6 7">
    <name type="scientific">Methanobacterium formicicum (strain DSM 3637 / PP1)</name>
    <dbReference type="NCBI Taxonomy" id="1204725"/>
    <lineage>
        <taxon>Archaea</taxon>
        <taxon>Methanobacteriati</taxon>
        <taxon>Methanobacteriota</taxon>
        <taxon>Methanomada group</taxon>
        <taxon>Methanobacteria</taxon>
        <taxon>Methanobacteriales</taxon>
        <taxon>Methanobacteriaceae</taxon>
        <taxon>Methanobacterium</taxon>
    </lineage>
</organism>
<keyword evidence="7" id="KW-1185">Reference proteome</keyword>
<evidence type="ECO:0000256" key="5">
    <source>
        <dbReference type="ARBA" id="ARBA00023136"/>
    </source>
</evidence>
<evidence type="ECO:0000256" key="2">
    <source>
        <dbReference type="ARBA" id="ARBA00022448"/>
    </source>
</evidence>
<evidence type="ECO:0000256" key="1">
    <source>
        <dbReference type="ARBA" id="ARBA00004308"/>
    </source>
</evidence>
<dbReference type="RefSeq" id="WP_004029616.1">
    <property type="nucleotide sequence ID" value="NZ_AMPO01000001.1"/>
</dbReference>
<dbReference type="PATRIC" id="fig|1204725.3.peg.424"/>
<dbReference type="GO" id="GO:0012505">
    <property type="term" value="C:endomembrane system"/>
    <property type="evidence" value="ECO:0007669"/>
    <property type="project" value="UniProtKB-SubCell"/>
</dbReference>
<gene>
    <name evidence="6" type="ORF">A994_02100</name>
</gene>
<dbReference type="EMBL" id="AMPO01000001">
    <property type="protein sequence ID" value="EKF87040.1"/>
    <property type="molecule type" value="Genomic_DNA"/>
</dbReference>
<dbReference type="Pfam" id="PF13379">
    <property type="entry name" value="NMT1_2"/>
    <property type="match status" value="1"/>
</dbReference>
<evidence type="ECO:0000256" key="3">
    <source>
        <dbReference type="ARBA" id="ARBA00022475"/>
    </source>
</evidence>
<reference evidence="6 7" key="1">
    <citation type="journal article" date="2012" name="J. Bacteriol.">
        <title>Draft genome sequence of Methanobacterium formicicum DSM 3637, an archaebacterium isolated from the methane producer amoeba Pelomyxa palustris.</title>
        <authorList>
            <person name="Gutierrez G."/>
        </authorList>
    </citation>
    <scope>NUCLEOTIDE SEQUENCE [LARGE SCALE GENOMIC DNA]</scope>
    <source>
        <strain evidence="7">DSM 3637 / PP1</strain>
    </source>
</reference>
<evidence type="ECO:0000313" key="6">
    <source>
        <dbReference type="EMBL" id="EKF87040.1"/>
    </source>
</evidence>
<dbReference type="CDD" id="cd13553">
    <property type="entry name" value="PBP2_NrtA_CpmA_like"/>
    <property type="match status" value="1"/>
</dbReference>
<dbReference type="PANTHER" id="PTHR30024:SF42">
    <property type="entry name" value="ALIPHATIC SULFONATES-BINDING PROTEIN-RELATED"/>
    <property type="match status" value="1"/>
</dbReference>
<accession>K2RW94</accession>
<comment type="caution">
    <text evidence="6">The sequence shown here is derived from an EMBL/GenBank/DDBJ whole genome shotgun (WGS) entry which is preliminary data.</text>
</comment>
<evidence type="ECO:0000313" key="7">
    <source>
        <dbReference type="Proteomes" id="UP000007360"/>
    </source>
</evidence>
<dbReference type="GO" id="GO:0016020">
    <property type="term" value="C:membrane"/>
    <property type="evidence" value="ECO:0007669"/>
    <property type="project" value="InterPro"/>
</dbReference>
<keyword evidence="4" id="KW-0997">Cell inner membrane</keyword>
<dbReference type="AlphaFoldDB" id="K2RW94"/>
<sequence>MKLYTVLIILLAVFVVIGASLEYYSNNFNDQKTIKVAYLPTDHSAALLVAKYNKTYENNGLNVKTVQISTGSNIVDAVASGDVDIGYVGITPAMQGISKGVPIKVVGSVNMVGSGIVVQPNSTITSPADLKDKKIATPGVSSIQQVLLVYELQKYNITQKDVDLLSINVFNIPSSLAAKKVDAYISYEPFVSMAPYRGIGQVLIYSDDILEDHPCCVIITREDFIEQHPQELNTFLQIHKNSTEYVNTHLNDTAYILTQELTTNEELEDMSLQHIRFVYSVDKAYQDNVLNFMNIEIKMGYLKSNLTSDQIFDTQFLGG</sequence>
<dbReference type="SUPFAM" id="SSF53850">
    <property type="entry name" value="Periplasmic binding protein-like II"/>
    <property type="match status" value="1"/>
</dbReference>
<keyword evidence="3" id="KW-1003">Cell membrane</keyword>
<keyword evidence="2" id="KW-0813">Transport</keyword>
<dbReference type="GO" id="GO:0042626">
    <property type="term" value="F:ATPase-coupled transmembrane transporter activity"/>
    <property type="evidence" value="ECO:0007669"/>
    <property type="project" value="InterPro"/>
</dbReference>
<dbReference type="InterPro" id="IPR044527">
    <property type="entry name" value="NrtA/CpmA_ABC-bd_dom"/>
</dbReference>
<proteinExistence type="predicted"/>
<name>K2RW94_METFP</name>
<dbReference type="Proteomes" id="UP000007360">
    <property type="component" value="Unassembled WGS sequence"/>
</dbReference>
<dbReference type="Gene3D" id="3.40.190.10">
    <property type="entry name" value="Periplasmic binding protein-like II"/>
    <property type="match status" value="2"/>
</dbReference>
<comment type="subcellular location">
    <subcellularLocation>
        <location evidence="1">Endomembrane system</location>
    </subcellularLocation>
</comment>
<dbReference type="InterPro" id="IPR010067">
    <property type="entry name" value="ABC_SsuA_sub-bd"/>
</dbReference>